<keyword evidence="1 6" id="KW-0808">Transferase</keyword>
<evidence type="ECO:0000256" key="6">
    <source>
        <dbReference type="HAMAP-Rule" id="MF_00361"/>
    </source>
</evidence>
<dbReference type="GO" id="GO:0046872">
    <property type="term" value="F:metal ion binding"/>
    <property type="evidence" value="ECO:0007669"/>
    <property type="project" value="UniProtKB-UniRule"/>
</dbReference>
<keyword evidence="4 6" id="KW-0520">NAD</keyword>
<dbReference type="NCBIfam" id="NF002521">
    <property type="entry name" value="PRK01911.1"/>
    <property type="match status" value="1"/>
</dbReference>
<dbReference type="SUPFAM" id="SSF111331">
    <property type="entry name" value="NAD kinase/diacylglycerol kinase-like"/>
    <property type="match status" value="1"/>
</dbReference>
<dbReference type="Pfam" id="PF01513">
    <property type="entry name" value="NAD_kinase"/>
    <property type="match status" value="1"/>
</dbReference>
<proteinExistence type="inferred from homology"/>
<keyword evidence="2 6" id="KW-0418">Kinase</keyword>
<gene>
    <name evidence="6" type="primary">nadK</name>
    <name evidence="7" type="ORF">IAB03_01800</name>
</gene>
<dbReference type="InterPro" id="IPR017438">
    <property type="entry name" value="ATP-NAD_kinase_N"/>
</dbReference>
<reference evidence="7" key="2">
    <citation type="journal article" date="2021" name="PeerJ">
        <title>Extensive microbial diversity within the chicken gut microbiome revealed by metagenomics and culture.</title>
        <authorList>
            <person name="Gilroy R."/>
            <person name="Ravi A."/>
            <person name="Getino M."/>
            <person name="Pursley I."/>
            <person name="Horton D.L."/>
            <person name="Alikhan N.F."/>
            <person name="Baker D."/>
            <person name="Gharbi K."/>
            <person name="Hall N."/>
            <person name="Watson M."/>
            <person name="Adriaenssens E.M."/>
            <person name="Foster-Nyarko E."/>
            <person name="Jarju S."/>
            <person name="Secka A."/>
            <person name="Antonio M."/>
            <person name="Oren A."/>
            <person name="Chaudhuri R.R."/>
            <person name="La Ragione R."/>
            <person name="Hildebrand F."/>
            <person name="Pallen M.J."/>
        </authorList>
    </citation>
    <scope>NUCLEOTIDE SEQUENCE</scope>
    <source>
        <strain evidence="7">CHK158-818</strain>
    </source>
</reference>
<sequence>MKIAIFGNKHQKEKSAQARLLFGVLEKYGVEVAICKDFYAFLVSNMDLRPQTTQLISDDYFDADIAISMGGDGTFLKTAERIGRKNIPILGINTGRLGFLADVAPQEIEQTIAEIISGQYLVEERSLLQLQTQGLCKSFYPYALNEIAVSKRDSSSMLTIHTFLDDNYLNAYQADGLIIATPTGSTAYSLSVGGPIIVPQAHNFVITAVAPHSLNVRPLVINDNSIIRLQVESRNTNFLIGVDGRSAVMNSRYELNIRKADYTTKVVKRLDHLFHNTLRNKLMWGADKRI</sequence>
<dbReference type="PANTHER" id="PTHR20275:SF0">
    <property type="entry name" value="NAD KINASE"/>
    <property type="match status" value="1"/>
</dbReference>
<dbReference type="InterPro" id="IPR016064">
    <property type="entry name" value="NAD/diacylglycerol_kinase_sf"/>
</dbReference>
<feature type="binding site" evidence="6">
    <location>
        <position position="210"/>
    </location>
    <ligand>
        <name>NAD(+)</name>
        <dbReference type="ChEBI" id="CHEBI:57540"/>
    </ligand>
</feature>
<feature type="binding site" evidence="6">
    <location>
        <begin position="145"/>
        <end position="146"/>
    </location>
    <ligand>
        <name>NAD(+)</name>
        <dbReference type="ChEBI" id="CHEBI:57540"/>
    </ligand>
</feature>
<dbReference type="HAMAP" id="MF_00361">
    <property type="entry name" value="NAD_kinase"/>
    <property type="match status" value="1"/>
</dbReference>
<comment type="caution">
    <text evidence="7">The sequence shown here is derived from an EMBL/GenBank/DDBJ whole genome shotgun (WGS) entry which is preliminary data.</text>
</comment>
<keyword evidence="6" id="KW-0963">Cytoplasm</keyword>
<evidence type="ECO:0000256" key="3">
    <source>
        <dbReference type="ARBA" id="ARBA00022857"/>
    </source>
</evidence>
<dbReference type="GO" id="GO:0003951">
    <property type="term" value="F:NAD+ kinase activity"/>
    <property type="evidence" value="ECO:0007669"/>
    <property type="project" value="UniProtKB-UniRule"/>
</dbReference>
<name>A0A9D1M6H3_9BACT</name>
<evidence type="ECO:0000313" key="7">
    <source>
        <dbReference type="EMBL" id="HIU54524.1"/>
    </source>
</evidence>
<keyword evidence="3 6" id="KW-0521">NADP</keyword>
<feature type="binding site" evidence="6">
    <location>
        <begin position="72"/>
        <end position="73"/>
    </location>
    <ligand>
        <name>NAD(+)</name>
        <dbReference type="ChEBI" id="CHEBI:57540"/>
    </ligand>
</feature>
<evidence type="ECO:0000313" key="8">
    <source>
        <dbReference type="Proteomes" id="UP000824112"/>
    </source>
</evidence>
<dbReference type="GO" id="GO:0051287">
    <property type="term" value="F:NAD binding"/>
    <property type="evidence" value="ECO:0007669"/>
    <property type="project" value="UniProtKB-ARBA"/>
</dbReference>
<dbReference type="GO" id="GO:0006741">
    <property type="term" value="P:NADP+ biosynthetic process"/>
    <property type="evidence" value="ECO:0007669"/>
    <property type="project" value="UniProtKB-UniRule"/>
</dbReference>
<dbReference type="GO" id="GO:0005524">
    <property type="term" value="F:ATP binding"/>
    <property type="evidence" value="ECO:0007669"/>
    <property type="project" value="UniProtKB-KW"/>
</dbReference>
<dbReference type="EMBL" id="DVNA01000040">
    <property type="protein sequence ID" value="HIU54524.1"/>
    <property type="molecule type" value="Genomic_DNA"/>
</dbReference>
<dbReference type="InterPro" id="IPR002504">
    <property type="entry name" value="NADK"/>
</dbReference>
<evidence type="ECO:0000256" key="1">
    <source>
        <dbReference type="ARBA" id="ARBA00022679"/>
    </source>
</evidence>
<protein>
    <recommendedName>
        <fullName evidence="6">NAD kinase</fullName>
        <ecNumber evidence="6">2.7.1.23</ecNumber>
    </recommendedName>
    <alternativeName>
        <fullName evidence="6">ATP-dependent NAD kinase</fullName>
    </alternativeName>
</protein>
<dbReference type="PANTHER" id="PTHR20275">
    <property type="entry name" value="NAD KINASE"/>
    <property type="match status" value="1"/>
</dbReference>
<dbReference type="InterPro" id="IPR017437">
    <property type="entry name" value="ATP-NAD_kinase_PpnK-typ_C"/>
</dbReference>
<comment type="catalytic activity">
    <reaction evidence="5 6">
        <text>NAD(+) + ATP = ADP + NADP(+) + H(+)</text>
        <dbReference type="Rhea" id="RHEA:18629"/>
        <dbReference type="ChEBI" id="CHEBI:15378"/>
        <dbReference type="ChEBI" id="CHEBI:30616"/>
        <dbReference type="ChEBI" id="CHEBI:57540"/>
        <dbReference type="ChEBI" id="CHEBI:58349"/>
        <dbReference type="ChEBI" id="CHEBI:456216"/>
        <dbReference type="EC" id="2.7.1.23"/>
    </reaction>
</comment>
<feature type="binding site" evidence="6">
    <location>
        <position position="175"/>
    </location>
    <ligand>
        <name>NAD(+)</name>
        <dbReference type="ChEBI" id="CHEBI:57540"/>
    </ligand>
</feature>
<evidence type="ECO:0000256" key="4">
    <source>
        <dbReference type="ARBA" id="ARBA00023027"/>
    </source>
</evidence>
<dbReference type="Gene3D" id="2.60.200.30">
    <property type="entry name" value="Probable inorganic polyphosphate/atp-NAD kinase, domain 2"/>
    <property type="match status" value="1"/>
</dbReference>
<feature type="binding site" evidence="6">
    <location>
        <position position="77"/>
    </location>
    <ligand>
        <name>NAD(+)</name>
        <dbReference type="ChEBI" id="CHEBI:57540"/>
    </ligand>
</feature>
<dbReference type="EC" id="2.7.1.23" evidence="6"/>
<evidence type="ECO:0000256" key="2">
    <source>
        <dbReference type="ARBA" id="ARBA00022777"/>
    </source>
</evidence>
<dbReference type="AlphaFoldDB" id="A0A9D1M6H3"/>
<keyword evidence="6" id="KW-0547">Nucleotide-binding</keyword>
<accession>A0A9D1M6H3</accession>
<comment type="similarity">
    <text evidence="6">Belongs to the NAD kinase family.</text>
</comment>
<keyword evidence="6" id="KW-0067">ATP-binding</keyword>
<feature type="binding site" evidence="6">
    <location>
        <begin position="186"/>
        <end position="191"/>
    </location>
    <ligand>
        <name>NAD(+)</name>
        <dbReference type="ChEBI" id="CHEBI:57540"/>
    </ligand>
</feature>
<comment type="caution">
    <text evidence="6">Lacks conserved residue(s) required for the propagation of feature annotation.</text>
</comment>
<comment type="cofactor">
    <cofactor evidence="6">
        <name>a divalent metal cation</name>
        <dbReference type="ChEBI" id="CHEBI:60240"/>
    </cofactor>
</comment>
<reference evidence="7" key="1">
    <citation type="submission" date="2020-10" db="EMBL/GenBank/DDBJ databases">
        <authorList>
            <person name="Gilroy R."/>
        </authorList>
    </citation>
    <scope>NUCLEOTIDE SEQUENCE</scope>
    <source>
        <strain evidence="7">CHK158-818</strain>
    </source>
</reference>
<comment type="function">
    <text evidence="6">Involved in the regulation of the intracellular balance of NAD and NADP, and is a key enzyme in the biosynthesis of NADP. Catalyzes specifically the phosphorylation on 2'-hydroxyl of the adenosine moiety of NAD to yield NADP.</text>
</comment>
<dbReference type="GO" id="GO:0005737">
    <property type="term" value="C:cytoplasm"/>
    <property type="evidence" value="ECO:0007669"/>
    <property type="project" value="UniProtKB-SubCell"/>
</dbReference>
<organism evidence="7 8">
    <name type="scientific">Candidatus Gallibacteroides avistercoris</name>
    <dbReference type="NCBI Taxonomy" id="2840833"/>
    <lineage>
        <taxon>Bacteria</taxon>
        <taxon>Pseudomonadati</taxon>
        <taxon>Bacteroidota</taxon>
        <taxon>Bacteroidia</taxon>
        <taxon>Bacteroidales</taxon>
        <taxon>Bacteroidaceae</taxon>
        <taxon>Bacteroidaceae incertae sedis</taxon>
        <taxon>Candidatus Gallibacteroides</taxon>
    </lineage>
</organism>
<comment type="subcellular location">
    <subcellularLocation>
        <location evidence="6">Cytoplasm</location>
    </subcellularLocation>
</comment>
<feature type="active site" description="Proton acceptor" evidence="6">
    <location>
        <position position="72"/>
    </location>
</feature>
<dbReference type="Gene3D" id="3.40.50.10330">
    <property type="entry name" value="Probable inorganic polyphosphate/atp-NAD kinase, domain 1"/>
    <property type="match status" value="1"/>
</dbReference>
<dbReference type="Proteomes" id="UP000824112">
    <property type="component" value="Unassembled WGS sequence"/>
</dbReference>
<dbReference type="GO" id="GO:0019674">
    <property type="term" value="P:NAD+ metabolic process"/>
    <property type="evidence" value="ECO:0007669"/>
    <property type="project" value="InterPro"/>
</dbReference>
<evidence type="ECO:0000256" key="5">
    <source>
        <dbReference type="ARBA" id="ARBA00047925"/>
    </source>
</evidence>
<dbReference type="Pfam" id="PF20143">
    <property type="entry name" value="NAD_kinase_C"/>
    <property type="match status" value="1"/>
</dbReference>